<reference evidence="2 3" key="1">
    <citation type="submission" date="2019-10" db="EMBL/GenBank/DDBJ databases">
        <title>Nocardia macrotermitis sp. nov. and Nocardia aurantia sp. nov., isolated from the gut of fungus growing-termite Macrotermes natalensis.</title>
        <authorList>
            <person name="Benndorf R."/>
            <person name="Schwitalla J."/>
            <person name="Martin K."/>
            <person name="De Beer W."/>
            <person name="Kaster A.-K."/>
            <person name="Vollmers J."/>
            <person name="Poulsen M."/>
            <person name="Beemelmanns C."/>
        </authorList>
    </citation>
    <scope>NUCLEOTIDE SEQUENCE [LARGE SCALE GENOMIC DNA]</scope>
    <source>
        <strain evidence="2 3">RB20</strain>
    </source>
</reference>
<organism evidence="2 3">
    <name type="scientific">Nocardia macrotermitis</name>
    <dbReference type="NCBI Taxonomy" id="2585198"/>
    <lineage>
        <taxon>Bacteria</taxon>
        <taxon>Bacillati</taxon>
        <taxon>Actinomycetota</taxon>
        <taxon>Actinomycetes</taxon>
        <taxon>Mycobacteriales</taxon>
        <taxon>Nocardiaceae</taxon>
        <taxon>Nocardia</taxon>
    </lineage>
</organism>
<proteinExistence type="predicted"/>
<dbReference type="EMBL" id="WEGK01000014">
    <property type="protein sequence ID" value="MQY22613.1"/>
    <property type="molecule type" value="Genomic_DNA"/>
</dbReference>
<dbReference type="AlphaFoldDB" id="A0A7K0DA14"/>
<dbReference type="Proteomes" id="UP000438448">
    <property type="component" value="Unassembled WGS sequence"/>
</dbReference>
<dbReference type="OrthoDB" id="3683556at2"/>
<comment type="caution">
    <text evidence="2">The sequence shown here is derived from an EMBL/GenBank/DDBJ whole genome shotgun (WGS) entry which is preliminary data.</text>
</comment>
<gene>
    <name evidence="2" type="ORF">NRB20_57310</name>
</gene>
<evidence type="ECO:0000313" key="2">
    <source>
        <dbReference type="EMBL" id="MQY22613.1"/>
    </source>
</evidence>
<sequence length="105" mass="11346">MSETDDGYDGPALLEVAGLTFSVTVHLGGVFQPLDGRYRWYGRVEAHPGLTELVGERALPVEVWTAAGTANGTIAECDLWQRYRVQGTGLPPFRVPFALTDLPAG</sequence>
<evidence type="ECO:0000313" key="3">
    <source>
        <dbReference type="Proteomes" id="UP000438448"/>
    </source>
</evidence>
<feature type="domain" description="DUF4873" evidence="1">
    <location>
        <begin position="5"/>
        <end position="95"/>
    </location>
</feature>
<dbReference type="InterPro" id="IPR032371">
    <property type="entry name" value="DUF4873"/>
</dbReference>
<dbReference type="RefSeq" id="WP_153414365.1">
    <property type="nucleotide sequence ID" value="NZ_WEGK01000014.1"/>
</dbReference>
<dbReference type="Pfam" id="PF16170">
    <property type="entry name" value="DUF4873"/>
    <property type="match status" value="1"/>
</dbReference>
<protein>
    <recommendedName>
        <fullName evidence="1">DUF4873 domain-containing protein</fullName>
    </recommendedName>
</protein>
<keyword evidence="3" id="KW-1185">Reference proteome</keyword>
<evidence type="ECO:0000259" key="1">
    <source>
        <dbReference type="Pfam" id="PF16170"/>
    </source>
</evidence>
<accession>A0A7K0DA14</accession>
<name>A0A7K0DA14_9NOCA</name>